<dbReference type="RefSeq" id="WP_204538747.1">
    <property type="nucleotide sequence ID" value="NZ_JAFBFI010000002.1"/>
</dbReference>
<dbReference type="InterPro" id="IPR025062">
    <property type="entry name" value="DUF4003"/>
</dbReference>
<dbReference type="Pfam" id="PF13170">
    <property type="entry name" value="DUF4003"/>
    <property type="match status" value="1"/>
</dbReference>
<reference evidence="1 2" key="1">
    <citation type="submission" date="2021-01" db="EMBL/GenBank/DDBJ databases">
        <title>Genomic Encyclopedia of Type Strains, Phase IV (KMG-IV): sequencing the most valuable type-strain genomes for metagenomic binning, comparative biology and taxonomic classification.</title>
        <authorList>
            <person name="Goeker M."/>
        </authorList>
    </citation>
    <scope>NUCLEOTIDE SEQUENCE [LARGE SCALE GENOMIC DNA]</scope>
    <source>
        <strain evidence="1 2">DSM 105482</strain>
    </source>
</reference>
<gene>
    <name evidence="1" type="ORF">JOC77_000764</name>
</gene>
<evidence type="ECO:0008006" key="3">
    <source>
        <dbReference type="Google" id="ProtNLM"/>
    </source>
</evidence>
<protein>
    <recommendedName>
        <fullName evidence="3">DUF4003 domain-containing protein</fullName>
    </recommendedName>
</protein>
<organism evidence="1 2">
    <name type="scientific">Peribacillus deserti</name>
    <dbReference type="NCBI Taxonomy" id="673318"/>
    <lineage>
        <taxon>Bacteria</taxon>
        <taxon>Bacillati</taxon>
        <taxon>Bacillota</taxon>
        <taxon>Bacilli</taxon>
        <taxon>Bacillales</taxon>
        <taxon>Bacillaceae</taxon>
        <taxon>Peribacillus</taxon>
    </lineage>
</organism>
<sequence>MSSWLPNKDAEVYRDIFLQLKSELRWRVSDSRSLMMISAMYVVNSKSLNVKKLISLSSVIKDSVGAFSALKSFVRYNLAAMLLVRYENPEEKFAELLRIYNRMVEKGFSRGTFTYLSAFCVLSRTDASIIEEDLIEKALSLYKAMKKEHYFLTSVSDYPLAILLAQNEGPIEDLIGRMEYFYRQLSAGPFAKSDQLQFLSHILTLEQNTENKVLADRCMEIYQAFKDNGIKPKNSTYPAIGLLSLLDNPNEEIISIVELTNSLNSEKVFKWYKTENFMMAVHLIMSNKIQNAEIIDTGIFTAIETIIQAQQAAMTAAMVSVSAAAASGGGE</sequence>
<accession>A0ABS2QDZ4</accession>
<dbReference type="EMBL" id="JAFBFI010000002">
    <property type="protein sequence ID" value="MBM7691359.1"/>
    <property type="molecule type" value="Genomic_DNA"/>
</dbReference>
<evidence type="ECO:0000313" key="1">
    <source>
        <dbReference type="EMBL" id="MBM7691359.1"/>
    </source>
</evidence>
<evidence type="ECO:0000313" key="2">
    <source>
        <dbReference type="Proteomes" id="UP000823486"/>
    </source>
</evidence>
<comment type="caution">
    <text evidence="1">The sequence shown here is derived from an EMBL/GenBank/DDBJ whole genome shotgun (WGS) entry which is preliminary data.</text>
</comment>
<name>A0ABS2QDZ4_9BACI</name>
<keyword evidence="2" id="KW-1185">Reference proteome</keyword>
<dbReference type="Proteomes" id="UP000823486">
    <property type="component" value="Unassembled WGS sequence"/>
</dbReference>
<proteinExistence type="predicted"/>